<evidence type="ECO:0000259" key="2">
    <source>
        <dbReference type="PROSITE" id="PS00028"/>
    </source>
</evidence>
<sequence length="255" mass="28902">MGRAEIGTAKYEAKKLKASGLQKLKFYCQICAKQCRDGNGFKNHLSSKSHMGRISNMEDSGEIKNVVSQYSREFEREFLSLLRLNHGTKPINANRFYQEYIRERDHVHMNVTRWRSLTSFVRYLGQNGAVRVTNTSGVDNDDHGDDNDEEGFSLNIQLVDHRSFLGDRRQDEEAEKADTDISDRIMQEQIRRGRESEAKMKTKAKAKKADSEPEIRAGGNEKTAADAAAAPTAPIRIAVKKKMTNAKARNAFDED</sequence>
<gene>
    <name evidence="3" type="ORF">LODBEIA_P60200</name>
</gene>
<dbReference type="InterPro" id="IPR037321">
    <property type="entry name" value="KIN17-like"/>
</dbReference>
<name>A0ABP0ZW52_9ASCO</name>
<evidence type="ECO:0000313" key="3">
    <source>
        <dbReference type="EMBL" id="CAK9442277.1"/>
    </source>
</evidence>
<dbReference type="Pfam" id="PF10357">
    <property type="entry name" value="WH_KIN17"/>
    <property type="match status" value="1"/>
</dbReference>
<protein>
    <recommendedName>
        <fullName evidence="2">C2H2-type domain-containing protein</fullName>
    </recommendedName>
</protein>
<dbReference type="PROSITE" id="PS00028">
    <property type="entry name" value="ZINC_FINGER_C2H2_1"/>
    <property type="match status" value="1"/>
</dbReference>
<dbReference type="InterPro" id="IPR056767">
    <property type="entry name" value="C2H2-Znf_KIN17"/>
</dbReference>
<evidence type="ECO:0000256" key="1">
    <source>
        <dbReference type="SAM" id="MobiDB-lite"/>
    </source>
</evidence>
<keyword evidence="4" id="KW-1185">Reference proteome</keyword>
<dbReference type="GeneID" id="92211216"/>
<dbReference type="InterPro" id="IPR019447">
    <property type="entry name" value="DNA/RNA-bd_Kin17_WH-like_dom"/>
</dbReference>
<evidence type="ECO:0000313" key="4">
    <source>
        <dbReference type="Proteomes" id="UP001497383"/>
    </source>
</evidence>
<dbReference type="RefSeq" id="XP_066832958.1">
    <property type="nucleotide sequence ID" value="XM_066976418.1"/>
</dbReference>
<feature type="region of interest" description="Disordered" evidence="1">
    <location>
        <begin position="192"/>
        <end position="230"/>
    </location>
</feature>
<dbReference type="Gene3D" id="1.10.10.2030">
    <property type="entry name" value="DNA/RNA-binding protein Kin17, conserved domain"/>
    <property type="match status" value="1"/>
</dbReference>
<reference evidence="3 4" key="1">
    <citation type="submission" date="2024-03" db="EMBL/GenBank/DDBJ databases">
        <authorList>
            <person name="Brejova B."/>
        </authorList>
    </citation>
    <scope>NUCLEOTIDE SEQUENCE [LARGE SCALE GENOMIC DNA]</scope>
    <source>
        <strain evidence="3 4">CBS 14171</strain>
    </source>
</reference>
<accession>A0ABP0ZW52</accession>
<dbReference type="Pfam" id="PF25095">
    <property type="entry name" value="C2H2-zf_KIN17"/>
    <property type="match status" value="1"/>
</dbReference>
<dbReference type="SMART" id="SM01253">
    <property type="entry name" value="Kin17_mid"/>
    <property type="match status" value="1"/>
</dbReference>
<dbReference type="InterPro" id="IPR038254">
    <property type="entry name" value="KIN17_WH-like_sf"/>
</dbReference>
<dbReference type="Proteomes" id="UP001497383">
    <property type="component" value="Chromosome 8"/>
</dbReference>
<dbReference type="SUPFAM" id="SSF57667">
    <property type="entry name" value="beta-beta-alpha zinc fingers"/>
    <property type="match status" value="1"/>
</dbReference>
<feature type="domain" description="C2H2-type" evidence="2">
    <location>
        <begin position="28"/>
        <end position="50"/>
    </location>
</feature>
<proteinExistence type="predicted"/>
<dbReference type="InterPro" id="IPR036236">
    <property type="entry name" value="Znf_C2H2_sf"/>
</dbReference>
<organism evidence="3 4">
    <name type="scientific">Lodderomyces beijingensis</name>
    <dbReference type="NCBI Taxonomy" id="1775926"/>
    <lineage>
        <taxon>Eukaryota</taxon>
        <taxon>Fungi</taxon>
        <taxon>Dikarya</taxon>
        <taxon>Ascomycota</taxon>
        <taxon>Saccharomycotina</taxon>
        <taxon>Pichiomycetes</taxon>
        <taxon>Debaryomycetaceae</taxon>
        <taxon>Candida/Lodderomyces clade</taxon>
        <taxon>Lodderomyces</taxon>
    </lineage>
</organism>
<dbReference type="EMBL" id="OZ022412">
    <property type="protein sequence ID" value="CAK9442277.1"/>
    <property type="molecule type" value="Genomic_DNA"/>
</dbReference>
<dbReference type="InterPro" id="IPR013087">
    <property type="entry name" value="Znf_C2H2_type"/>
</dbReference>
<dbReference type="PANTHER" id="PTHR12805:SF0">
    <property type="entry name" value="DNA_RNA-BINDING PROTEIN KIN17"/>
    <property type="match status" value="1"/>
</dbReference>
<dbReference type="PANTHER" id="PTHR12805">
    <property type="entry name" value="KIN17 KIN, ANTIGENIC DETERMINANT OF RECA PROTEIN HOMOLOG"/>
    <property type="match status" value="1"/>
</dbReference>